<evidence type="ECO:0000313" key="2">
    <source>
        <dbReference type="EMBL" id="EHO40935.1"/>
    </source>
</evidence>
<gene>
    <name evidence="1" type="primary">csh1</name>
    <name evidence="1" type="ORF">Cabys_3809</name>
    <name evidence="2" type="ORF">Calab_1310</name>
</gene>
<name>H1XYR6_CALAY</name>
<organism evidence="2 3">
    <name type="scientific">Caldithrix abyssi DSM 13497</name>
    <dbReference type="NCBI Taxonomy" id="880073"/>
    <lineage>
        <taxon>Bacteria</taxon>
        <taxon>Pseudomonadati</taxon>
        <taxon>Calditrichota</taxon>
        <taxon>Calditrichia</taxon>
        <taxon>Calditrichales</taxon>
        <taxon>Calditrichaceae</taxon>
        <taxon>Caldithrix</taxon>
    </lineage>
</organism>
<dbReference type="RefSeq" id="WP_006928012.1">
    <property type="nucleotide sequence ID" value="NZ_CM001402.1"/>
</dbReference>
<dbReference type="eggNOG" id="ENOG502Z9DX">
    <property type="taxonomic scope" value="Bacteria"/>
</dbReference>
<dbReference type="EMBL" id="CM001402">
    <property type="protein sequence ID" value="EHO40935.1"/>
    <property type="molecule type" value="Genomic_DNA"/>
</dbReference>
<dbReference type="KEGG" id="caby:Cabys_3809"/>
<dbReference type="OrthoDB" id="1397020at2"/>
<proteinExistence type="predicted"/>
<protein>
    <submittedName>
        <fullName evidence="1">CRISPR-associated protein Csh1</fullName>
    </submittedName>
</protein>
<evidence type="ECO:0000313" key="4">
    <source>
        <dbReference type="Proteomes" id="UP000183868"/>
    </source>
</evidence>
<dbReference type="AlphaFoldDB" id="H1XYR6"/>
<dbReference type="Proteomes" id="UP000004671">
    <property type="component" value="Chromosome"/>
</dbReference>
<dbReference type="HOGENOM" id="CLU_449566_0_0_0"/>
<keyword evidence="3" id="KW-1185">Reference proteome</keyword>
<evidence type="ECO:0000313" key="1">
    <source>
        <dbReference type="EMBL" id="APF20554.1"/>
    </source>
</evidence>
<dbReference type="EMBL" id="CP018099">
    <property type="protein sequence ID" value="APF20554.1"/>
    <property type="molecule type" value="Genomic_DNA"/>
</dbReference>
<reference evidence="1 4" key="2">
    <citation type="submission" date="2016-11" db="EMBL/GenBank/DDBJ databases">
        <title>Genomic analysis of Caldithrix abyssi and proposal of a novel bacterial phylum Caldithrichaeota.</title>
        <authorList>
            <person name="Kublanov I."/>
            <person name="Sigalova O."/>
            <person name="Gavrilov S."/>
            <person name="Lebedinsky A."/>
            <person name="Ivanova N."/>
            <person name="Daum C."/>
            <person name="Reddy T."/>
            <person name="Klenk H.P."/>
            <person name="Goker M."/>
            <person name="Reva O."/>
            <person name="Miroshnichenko M."/>
            <person name="Kyprides N."/>
            <person name="Woyke T."/>
            <person name="Gelfand M."/>
        </authorList>
    </citation>
    <scope>NUCLEOTIDE SEQUENCE [LARGE SCALE GENOMIC DNA]</scope>
    <source>
        <strain evidence="1 4">LF13</strain>
    </source>
</reference>
<dbReference type="PaxDb" id="880073-Calab_1310"/>
<evidence type="ECO:0000313" key="3">
    <source>
        <dbReference type="Proteomes" id="UP000004671"/>
    </source>
</evidence>
<accession>H1XYR6</accession>
<dbReference type="Proteomes" id="UP000183868">
    <property type="component" value="Chromosome"/>
</dbReference>
<sequence length="607" mass="72248">MLREIVNFTKSLSPEIFFRNLKPSEGLHLVVWLSDNGDLEKCEYEVFKKKQEITTFLKTCLRREINSKCVSMNKALDSKKKIHSCSPFSLAFKLKTFTSGDAEKRFKDYLRIAKGYCITDEQNFIVENFINFCTKNLPELLQNILADIAKKSEEDKKYKITEAHYLRIYLGNVSLEEFKNVHMNYLRLKVFNKDEFNIKRNNKIYGVSDYLTGYNQKKPFLQHLTATFEVNNRVNEDDALWLYRFKQLKDNKQLPNPLPIFIDKQELNQEIVTIFLDQEGNISYSDIIRSVHEKYKDLGNYYLLNIQGKNIKDFDFVSSFKMYIEPKVRILPIFSYSSKLINRTIENVFDFEKEIVPCIFNNKLIQHTKNGIRYRYFEDIDYNPKYISTIEYQLVLKYRKAFYDYIYKSKREAINSRIFYEIMQSMILNDLKQDEFKDNRHTKDFAIKEKLNIWFSLYEFFDQPNRGEIVAMANLTVHLQERVKAIAEDENSHIENDNEFAFAAGQIIYYLFSQSETANKTHALLEPFLQKTDCEQFKMAISRTLDRYKHKIHFNHLKFNKIISEILGYYTDQNIKNLMPIILAGYFSDNVLYGKKEMKKMTEEIKS</sequence>
<reference evidence="2 3" key="1">
    <citation type="submission" date="2011-09" db="EMBL/GenBank/DDBJ databases">
        <title>The permanent draft genome of Caldithrix abyssi DSM 13497.</title>
        <authorList>
            <consortium name="US DOE Joint Genome Institute (JGI-PGF)"/>
            <person name="Lucas S."/>
            <person name="Han J."/>
            <person name="Lapidus A."/>
            <person name="Bruce D."/>
            <person name="Goodwin L."/>
            <person name="Pitluck S."/>
            <person name="Peters L."/>
            <person name="Kyrpides N."/>
            <person name="Mavromatis K."/>
            <person name="Ivanova N."/>
            <person name="Mikhailova N."/>
            <person name="Chertkov O."/>
            <person name="Detter J.C."/>
            <person name="Tapia R."/>
            <person name="Han C."/>
            <person name="Land M."/>
            <person name="Hauser L."/>
            <person name="Markowitz V."/>
            <person name="Cheng J.-F."/>
            <person name="Hugenholtz P."/>
            <person name="Woyke T."/>
            <person name="Wu D."/>
            <person name="Spring S."/>
            <person name="Brambilla E."/>
            <person name="Klenk H.-P."/>
            <person name="Eisen J.A."/>
        </authorList>
    </citation>
    <scope>NUCLEOTIDE SEQUENCE [LARGE SCALE GENOMIC DNA]</scope>
    <source>
        <strain evidence="2 3">DSM 13497</strain>
    </source>
</reference>
<dbReference type="STRING" id="880073.Cabys_3809"/>